<reference evidence="4 5" key="1">
    <citation type="submission" date="2016-04" db="EMBL/GenBank/DDBJ databases">
        <title>A degradative enzymes factory behind the ericoid mycorrhizal symbiosis.</title>
        <authorList>
            <consortium name="DOE Joint Genome Institute"/>
            <person name="Martino E."/>
            <person name="Morin E."/>
            <person name="Grelet G."/>
            <person name="Kuo A."/>
            <person name="Kohler A."/>
            <person name="Daghino S."/>
            <person name="Barry K."/>
            <person name="Choi C."/>
            <person name="Cichocki N."/>
            <person name="Clum A."/>
            <person name="Copeland A."/>
            <person name="Hainaut M."/>
            <person name="Haridas S."/>
            <person name="Labutti K."/>
            <person name="Lindquist E."/>
            <person name="Lipzen A."/>
            <person name="Khouja H.-R."/>
            <person name="Murat C."/>
            <person name="Ohm R."/>
            <person name="Olson A."/>
            <person name="Spatafora J."/>
            <person name="Veneault-Fourrey C."/>
            <person name="Henrissat B."/>
            <person name="Grigoriev I."/>
            <person name="Martin F."/>
            <person name="Perotto S."/>
        </authorList>
    </citation>
    <scope>NUCLEOTIDE SEQUENCE [LARGE SCALE GENOMIC DNA]</scope>
    <source>
        <strain evidence="4 5">F</strain>
    </source>
</reference>
<feature type="region of interest" description="Disordered" evidence="2">
    <location>
        <begin position="316"/>
        <end position="335"/>
    </location>
</feature>
<feature type="compositionally biased region" description="Pro residues" evidence="2">
    <location>
        <begin position="325"/>
        <end position="335"/>
    </location>
</feature>
<dbReference type="Proteomes" id="UP000235786">
    <property type="component" value="Unassembled WGS sequence"/>
</dbReference>
<feature type="region of interest" description="Disordered" evidence="2">
    <location>
        <begin position="407"/>
        <end position="478"/>
    </location>
</feature>
<evidence type="ECO:0000256" key="2">
    <source>
        <dbReference type="SAM" id="MobiDB-lite"/>
    </source>
</evidence>
<gene>
    <name evidence="4" type="ORF">L207DRAFT_642463</name>
</gene>
<keyword evidence="5" id="KW-1185">Reference proteome</keyword>
<protein>
    <recommendedName>
        <fullName evidence="6">LPXTG-domain-containing protein</fullName>
    </recommendedName>
</protein>
<accession>A0A2J6QSR2</accession>
<evidence type="ECO:0000256" key="1">
    <source>
        <dbReference type="SAM" id="Coils"/>
    </source>
</evidence>
<keyword evidence="1" id="KW-0175">Coiled coil</keyword>
<feature type="coiled-coil region" evidence="1">
    <location>
        <begin position="481"/>
        <end position="521"/>
    </location>
</feature>
<sequence>MTTSTAQNRGPITTIFTPSASCFSDVYVDPITQAFYVQHYLGGDVSGCYPETTSFTNWDAYYYSPAICPSGWTTVSTLTTLSPSGPSIGPGTSAYLCCPSNFEAGGVDQVAGNQHRCESIVTIGQTLTYTTDLNTDVRSTVATSKLSVLCDGIPIVWQTTDLEILSLLTPSLQLSAAASTQASPTVAATSTQTSSTIAAATASQSNPVSPSSGLSSSAKSGIGVGAGLFVLILAMGLLAFVFRRRQQRKVKKSLHEASEPGFAGLPSHQLIIPDPPSREDADALDPKFPDEDKIAPAEVLAEQKSAYLEDDLQLTEGKGKNSQVPPVPAKVPIPPPKVVDRAVTPTAYELSYEAIPSQQELDSPSSVAVLRSHELGSDLAAFHEMDPQNRSELEEVLPEWVTRAELEAQRAIDTGGSPREVEAESVPSPSSPSSAASPRHSISRKPIGTSSPGSSGPSHTAETKVENVEQGDAAVHGQTKLKVLQDRIERIRADKERLLEIQRLTQLEEETKAEILAEQRKSIPM</sequence>
<feature type="region of interest" description="Disordered" evidence="2">
    <location>
        <begin position="252"/>
        <end position="290"/>
    </location>
</feature>
<proteinExistence type="predicted"/>
<organism evidence="4 5">
    <name type="scientific">Hyaloscypha variabilis (strain UAMH 11265 / GT02V1 / F)</name>
    <name type="common">Meliniomyces variabilis</name>
    <dbReference type="NCBI Taxonomy" id="1149755"/>
    <lineage>
        <taxon>Eukaryota</taxon>
        <taxon>Fungi</taxon>
        <taxon>Dikarya</taxon>
        <taxon>Ascomycota</taxon>
        <taxon>Pezizomycotina</taxon>
        <taxon>Leotiomycetes</taxon>
        <taxon>Helotiales</taxon>
        <taxon>Hyaloscyphaceae</taxon>
        <taxon>Hyaloscypha</taxon>
        <taxon>Hyaloscypha variabilis</taxon>
    </lineage>
</organism>
<keyword evidence="3" id="KW-0472">Membrane</keyword>
<dbReference type="CDD" id="cd12087">
    <property type="entry name" value="TM_EGFR-like"/>
    <property type="match status" value="1"/>
</dbReference>
<dbReference type="EMBL" id="KZ613975">
    <property type="protein sequence ID" value="PMD29306.1"/>
    <property type="molecule type" value="Genomic_DNA"/>
</dbReference>
<evidence type="ECO:0000313" key="4">
    <source>
        <dbReference type="EMBL" id="PMD29306.1"/>
    </source>
</evidence>
<dbReference type="OrthoDB" id="3553448at2759"/>
<feature type="compositionally biased region" description="Basic and acidic residues" evidence="2">
    <location>
        <begin position="276"/>
        <end position="290"/>
    </location>
</feature>
<evidence type="ECO:0000313" key="5">
    <source>
        <dbReference type="Proteomes" id="UP000235786"/>
    </source>
</evidence>
<feature type="transmembrane region" description="Helical" evidence="3">
    <location>
        <begin position="221"/>
        <end position="242"/>
    </location>
</feature>
<keyword evidence="3" id="KW-0812">Transmembrane</keyword>
<keyword evidence="3" id="KW-1133">Transmembrane helix</keyword>
<evidence type="ECO:0000256" key="3">
    <source>
        <dbReference type="SAM" id="Phobius"/>
    </source>
</evidence>
<evidence type="ECO:0008006" key="6">
    <source>
        <dbReference type="Google" id="ProtNLM"/>
    </source>
</evidence>
<dbReference type="AlphaFoldDB" id="A0A2J6QSR2"/>
<name>A0A2J6QSR2_HYAVF</name>
<feature type="compositionally biased region" description="Low complexity" evidence="2">
    <location>
        <begin position="424"/>
        <end position="440"/>
    </location>
</feature>